<dbReference type="AlphaFoldDB" id="A0A7K0BQE2"/>
<evidence type="ECO:0000313" key="3">
    <source>
        <dbReference type="Proteomes" id="UP000487268"/>
    </source>
</evidence>
<accession>A0A7K0BQE2</accession>
<dbReference type="PANTHER" id="PTHR35400:SF3">
    <property type="entry name" value="SLL1072 PROTEIN"/>
    <property type="match status" value="1"/>
</dbReference>
<evidence type="ECO:0000259" key="1">
    <source>
        <dbReference type="Pfam" id="PF05685"/>
    </source>
</evidence>
<dbReference type="Gene3D" id="3.90.1570.10">
    <property type="entry name" value="tt1808, chain A"/>
    <property type="match status" value="1"/>
</dbReference>
<dbReference type="RefSeq" id="WP_153531338.1">
    <property type="nucleotide sequence ID" value="NZ_WEGH01000001.1"/>
</dbReference>
<protein>
    <recommendedName>
        <fullName evidence="1">Putative restriction endonuclease domain-containing protein</fullName>
    </recommendedName>
</protein>
<comment type="caution">
    <text evidence="2">The sequence shown here is derived from an EMBL/GenBank/DDBJ whole genome shotgun (WGS) entry which is preliminary data.</text>
</comment>
<dbReference type="SUPFAM" id="SSF52980">
    <property type="entry name" value="Restriction endonuclease-like"/>
    <property type="match status" value="1"/>
</dbReference>
<dbReference type="OrthoDB" id="4537149at2"/>
<proteinExistence type="predicted"/>
<dbReference type="InterPro" id="IPR011335">
    <property type="entry name" value="Restrct_endonuc-II-like"/>
</dbReference>
<dbReference type="InterPro" id="IPR008538">
    <property type="entry name" value="Uma2"/>
</dbReference>
<feature type="domain" description="Putative restriction endonuclease" evidence="1">
    <location>
        <begin position="39"/>
        <end position="208"/>
    </location>
</feature>
<sequence>MKTKVEPESMLVRYQDPTALPDLYELWVDDELGDHFFIPEGSRVEVIGDEVVVSPAPTPQHNGMVRDIVREIDRAAMLRPDFPWDADIGSGVSLVGARKGPVPDLSILDKQMALAVRRDRVKKLVADQVELVVEITSPRNATTDRRPAARSLKNKWNLYSASGIPYYLLIDRDPKVARTFLYSIPDEESAAYLHEESWKFSETVHLPEPIDLEIPTVHWNTWDEC</sequence>
<dbReference type="CDD" id="cd06260">
    <property type="entry name" value="DUF820-like"/>
    <property type="match status" value="1"/>
</dbReference>
<dbReference type="EMBL" id="WEGH01000001">
    <property type="protein sequence ID" value="MQY03400.1"/>
    <property type="molecule type" value="Genomic_DNA"/>
</dbReference>
<gene>
    <name evidence="2" type="ORF">ACRB68_14420</name>
</gene>
<dbReference type="Proteomes" id="UP000487268">
    <property type="component" value="Unassembled WGS sequence"/>
</dbReference>
<keyword evidence="3" id="KW-1185">Reference proteome</keyword>
<organism evidence="2 3">
    <name type="scientific">Actinomadura macrotermitis</name>
    <dbReference type="NCBI Taxonomy" id="2585200"/>
    <lineage>
        <taxon>Bacteria</taxon>
        <taxon>Bacillati</taxon>
        <taxon>Actinomycetota</taxon>
        <taxon>Actinomycetes</taxon>
        <taxon>Streptosporangiales</taxon>
        <taxon>Thermomonosporaceae</taxon>
        <taxon>Actinomadura</taxon>
    </lineage>
</organism>
<name>A0A7K0BQE2_9ACTN</name>
<dbReference type="Pfam" id="PF05685">
    <property type="entry name" value="Uma2"/>
    <property type="match status" value="1"/>
</dbReference>
<reference evidence="2 3" key="1">
    <citation type="submission" date="2019-10" db="EMBL/GenBank/DDBJ databases">
        <title>Actinomadura rubteroloni sp. nov. and Actinomadura macrotermitis sp. nov., isolated from the gut of fungus growing-termite Macrotermes natalensis.</title>
        <authorList>
            <person name="Benndorf R."/>
            <person name="Martin K."/>
            <person name="Kuefner M."/>
            <person name="De Beer W."/>
            <person name="Kaster A.-K."/>
            <person name="Vollmers J."/>
            <person name="Poulsen M."/>
            <person name="Beemelmanns C."/>
        </authorList>
    </citation>
    <scope>NUCLEOTIDE SEQUENCE [LARGE SCALE GENOMIC DNA]</scope>
    <source>
        <strain evidence="2 3">RB68</strain>
    </source>
</reference>
<dbReference type="PANTHER" id="PTHR35400">
    <property type="entry name" value="SLR1083 PROTEIN"/>
    <property type="match status" value="1"/>
</dbReference>
<evidence type="ECO:0000313" key="2">
    <source>
        <dbReference type="EMBL" id="MQY03400.1"/>
    </source>
</evidence>
<dbReference type="InterPro" id="IPR012296">
    <property type="entry name" value="Nuclease_put_TT1808"/>
</dbReference>